<dbReference type="STRING" id="555088.DealDRAFT_2555"/>
<evidence type="ECO:0000313" key="1">
    <source>
        <dbReference type="EMBL" id="EEG76581.1"/>
    </source>
</evidence>
<comment type="caution">
    <text evidence="1">The sequence shown here is derived from an EMBL/GenBank/DDBJ whole genome shotgun (WGS) entry which is preliminary data.</text>
</comment>
<keyword evidence="2" id="KW-1185">Reference proteome</keyword>
<sequence>MVVVVVVLLVAFGLIGLQAMPAASGNRFLRVELDGEILDEIPINEDGDDTIIVEFPAGEAEVEIVAGRVRVLPMPNDICPLGICSSVGWVERSGDAIVCLPNRLILTVVGGEANELWDSLDGVTK</sequence>
<dbReference type="EMBL" id="ACJM01000015">
    <property type="protein sequence ID" value="EEG76581.1"/>
    <property type="molecule type" value="Genomic_DNA"/>
</dbReference>
<dbReference type="Proteomes" id="UP000006443">
    <property type="component" value="Unassembled WGS sequence"/>
</dbReference>
<dbReference type="CDD" id="cd09846">
    <property type="entry name" value="DUF1312"/>
    <property type="match status" value="1"/>
</dbReference>
<name>C0GJ96_DETAL</name>
<dbReference type="InterPro" id="IPR038690">
    <property type="entry name" value="NusG_2_sf"/>
</dbReference>
<dbReference type="AlphaFoldDB" id="C0GJ96"/>
<reference evidence="1 2" key="1">
    <citation type="submission" date="2009-02" db="EMBL/GenBank/DDBJ databases">
        <title>Sequencing of the draft genome and assembly of Dethiobacter alkaliphilus AHT 1.</title>
        <authorList>
            <consortium name="US DOE Joint Genome Institute (JGI-PGF)"/>
            <person name="Lucas S."/>
            <person name="Copeland A."/>
            <person name="Lapidus A."/>
            <person name="Glavina del Rio T."/>
            <person name="Dalin E."/>
            <person name="Tice H."/>
            <person name="Bruce D."/>
            <person name="Goodwin L."/>
            <person name="Pitluck S."/>
            <person name="Larimer F."/>
            <person name="Land M.L."/>
            <person name="Hauser L."/>
            <person name="Muyzer G."/>
        </authorList>
    </citation>
    <scope>NUCLEOTIDE SEQUENCE [LARGE SCALE GENOMIC DNA]</scope>
    <source>
        <strain evidence="1 2">AHT 1</strain>
    </source>
</reference>
<dbReference type="eggNOG" id="COG5341">
    <property type="taxonomic scope" value="Bacteria"/>
</dbReference>
<accession>C0GJ96</accession>
<evidence type="ECO:0000313" key="2">
    <source>
        <dbReference type="Proteomes" id="UP000006443"/>
    </source>
</evidence>
<organism evidence="1 2">
    <name type="scientific">Dethiobacter alkaliphilus AHT 1</name>
    <dbReference type="NCBI Taxonomy" id="555088"/>
    <lineage>
        <taxon>Bacteria</taxon>
        <taxon>Bacillati</taxon>
        <taxon>Bacillota</taxon>
        <taxon>Dethiobacteria</taxon>
        <taxon>Dethiobacterales</taxon>
        <taxon>Dethiobacteraceae</taxon>
        <taxon>Dethiobacter</taxon>
    </lineage>
</organism>
<dbReference type="Pfam" id="PF07009">
    <property type="entry name" value="NusG_II"/>
    <property type="match status" value="1"/>
</dbReference>
<dbReference type="Gene3D" id="2.60.320.10">
    <property type="entry name" value="N-utilization substance G protein NusG, insert domain"/>
    <property type="match status" value="1"/>
</dbReference>
<protein>
    <submittedName>
        <fullName evidence="1">Uncharacterized protein</fullName>
    </submittedName>
</protein>
<gene>
    <name evidence="1" type="ORF">DealDRAFT_2555</name>
</gene>
<proteinExistence type="predicted"/>